<comment type="caution">
    <text evidence="2">The sequence shown here is derived from an EMBL/GenBank/DDBJ whole genome shotgun (WGS) entry which is preliminary data.</text>
</comment>
<gene>
    <name evidence="2" type="ORF">S01H1_05880</name>
</gene>
<evidence type="ECO:0000256" key="1">
    <source>
        <dbReference type="SAM" id="MobiDB-lite"/>
    </source>
</evidence>
<protein>
    <submittedName>
        <fullName evidence="2">Uncharacterized protein</fullName>
    </submittedName>
</protein>
<feature type="region of interest" description="Disordered" evidence="1">
    <location>
        <begin position="1"/>
        <end position="28"/>
    </location>
</feature>
<feature type="non-terminal residue" evidence="2">
    <location>
        <position position="80"/>
    </location>
</feature>
<sequence length="80" mass="9317">MRSKIAEKQKAAAPTTAQKNLERRKSYRDSASASNVKLQIGKILLYLQTPLKQEERRNCWALFEAKLCQYYDLKGRILQD</sequence>
<feature type="compositionally biased region" description="Basic and acidic residues" evidence="1">
    <location>
        <begin position="1"/>
        <end position="10"/>
    </location>
</feature>
<reference evidence="2" key="1">
    <citation type="journal article" date="2014" name="Front. Microbiol.">
        <title>High frequency of phylogenetically diverse reductive dehalogenase-homologous genes in deep subseafloor sedimentary metagenomes.</title>
        <authorList>
            <person name="Kawai M."/>
            <person name="Futagami T."/>
            <person name="Toyoda A."/>
            <person name="Takaki Y."/>
            <person name="Nishi S."/>
            <person name="Hori S."/>
            <person name="Arai W."/>
            <person name="Tsubouchi T."/>
            <person name="Morono Y."/>
            <person name="Uchiyama I."/>
            <person name="Ito T."/>
            <person name="Fujiyama A."/>
            <person name="Inagaki F."/>
            <person name="Takami H."/>
        </authorList>
    </citation>
    <scope>NUCLEOTIDE SEQUENCE</scope>
    <source>
        <strain evidence="2">Expedition CK06-06</strain>
    </source>
</reference>
<accession>X0SNW9</accession>
<proteinExistence type="predicted"/>
<dbReference type="AlphaFoldDB" id="X0SNW9"/>
<dbReference type="EMBL" id="BARS01003052">
    <property type="protein sequence ID" value="GAF76836.1"/>
    <property type="molecule type" value="Genomic_DNA"/>
</dbReference>
<name>X0SNW9_9ZZZZ</name>
<organism evidence="2">
    <name type="scientific">marine sediment metagenome</name>
    <dbReference type="NCBI Taxonomy" id="412755"/>
    <lineage>
        <taxon>unclassified sequences</taxon>
        <taxon>metagenomes</taxon>
        <taxon>ecological metagenomes</taxon>
    </lineage>
</organism>
<evidence type="ECO:0000313" key="2">
    <source>
        <dbReference type="EMBL" id="GAF76836.1"/>
    </source>
</evidence>